<name>A0A392UWC3_9FABA</name>
<dbReference type="EMBL" id="LXQA010964142">
    <property type="protein sequence ID" value="MCI79015.1"/>
    <property type="molecule type" value="Genomic_DNA"/>
</dbReference>
<sequence>MQGGKDHSSFSKGSSQITSASTDALLNRISAFINS</sequence>
<evidence type="ECO:0000313" key="1">
    <source>
        <dbReference type="EMBL" id="MCI79015.1"/>
    </source>
</evidence>
<accession>A0A392UWC3</accession>
<feature type="non-terminal residue" evidence="1">
    <location>
        <position position="35"/>
    </location>
</feature>
<evidence type="ECO:0000313" key="2">
    <source>
        <dbReference type="Proteomes" id="UP000265520"/>
    </source>
</evidence>
<reference evidence="1 2" key="1">
    <citation type="journal article" date="2018" name="Front. Plant Sci.">
        <title>Red Clover (Trifolium pratense) and Zigzag Clover (T. medium) - A Picture of Genomic Similarities and Differences.</title>
        <authorList>
            <person name="Dluhosova J."/>
            <person name="Istvanek J."/>
            <person name="Nedelnik J."/>
            <person name="Repkova J."/>
        </authorList>
    </citation>
    <scope>NUCLEOTIDE SEQUENCE [LARGE SCALE GENOMIC DNA]</scope>
    <source>
        <strain evidence="2">cv. 10/8</strain>
        <tissue evidence="1">Leaf</tissue>
    </source>
</reference>
<comment type="caution">
    <text evidence="1">The sequence shown here is derived from an EMBL/GenBank/DDBJ whole genome shotgun (WGS) entry which is preliminary data.</text>
</comment>
<keyword evidence="2" id="KW-1185">Reference proteome</keyword>
<dbReference type="Proteomes" id="UP000265520">
    <property type="component" value="Unassembled WGS sequence"/>
</dbReference>
<organism evidence="1 2">
    <name type="scientific">Trifolium medium</name>
    <dbReference type="NCBI Taxonomy" id="97028"/>
    <lineage>
        <taxon>Eukaryota</taxon>
        <taxon>Viridiplantae</taxon>
        <taxon>Streptophyta</taxon>
        <taxon>Embryophyta</taxon>
        <taxon>Tracheophyta</taxon>
        <taxon>Spermatophyta</taxon>
        <taxon>Magnoliopsida</taxon>
        <taxon>eudicotyledons</taxon>
        <taxon>Gunneridae</taxon>
        <taxon>Pentapetalae</taxon>
        <taxon>rosids</taxon>
        <taxon>fabids</taxon>
        <taxon>Fabales</taxon>
        <taxon>Fabaceae</taxon>
        <taxon>Papilionoideae</taxon>
        <taxon>50 kb inversion clade</taxon>
        <taxon>NPAAA clade</taxon>
        <taxon>Hologalegina</taxon>
        <taxon>IRL clade</taxon>
        <taxon>Trifolieae</taxon>
        <taxon>Trifolium</taxon>
    </lineage>
</organism>
<protein>
    <submittedName>
        <fullName evidence="1">Uncharacterized protein</fullName>
    </submittedName>
</protein>
<proteinExistence type="predicted"/>
<gene>
    <name evidence="1" type="ORF">A2U01_0100286</name>
</gene>
<dbReference type="AlphaFoldDB" id="A0A392UWC3"/>